<dbReference type="Proteomes" id="UP000279259">
    <property type="component" value="Unassembled WGS sequence"/>
</dbReference>
<gene>
    <name evidence="10" type="ORF">EHS25_003241</name>
</gene>
<feature type="binding site" evidence="7">
    <location>
        <position position="175"/>
    </location>
    <ligand>
        <name>Zn(2+)</name>
        <dbReference type="ChEBI" id="CHEBI:29105"/>
    </ligand>
</feature>
<dbReference type="GO" id="GO:0070403">
    <property type="term" value="F:NAD+ binding"/>
    <property type="evidence" value="ECO:0007669"/>
    <property type="project" value="InterPro"/>
</dbReference>
<dbReference type="Pfam" id="PF02146">
    <property type="entry name" value="SIR2"/>
    <property type="match status" value="1"/>
</dbReference>
<dbReference type="AlphaFoldDB" id="A0A427Y894"/>
<dbReference type="GO" id="GO:0046872">
    <property type="term" value="F:metal ion binding"/>
    <property type="evidence" value="ECO:0007669"/>
    <property type="project" value="UniProtKB-KW"/>
</dbReference>
<keyword evidence="3" id="KW-0808">Transferase</keyword>
<dbReference type="EMBL" id="RSCD01000017">
    <property type="protein sequence ID" value="RSH87332.1"/>
    <property type="molecule type" value="Genomic_DNA"/>
</dbReference>
<dbReference type="PANTHER" id="PTHR11085">
    <property type="entry name" value="NAD-DEPENDENT PROTEIN DEACYLASE SIRTUIN-5, MITOCHONDRIAL-RELATED"/>
    <property type="match status" value="1"/>
</dbReference>
<feature type="binding site" evidence="7">
    <location>
        <position position="197"/>
    </location>
    <ligand>
        <name>Zn(2+)</name>
        <dbReference type="ChEBI" id="CHEBI:29105"/>
    </ligand>
</feature>
<evidence type="ECO:0000259" key="9">
    <source>
        <dbReference type="PROSITE" id="PS50305"/>
    </source>
</evidence>
<dbReference type="InterPro" id="IPR026590">
    <property type="entry name" value="Ssirtuin_cat_dom"/>
</dbReference>
<keyword evidence="11" id="KW-1185">Reference proteome</keyword>
<dbReference type="PROSITE" id="PS50305">
    <property type="entry name" value="SIRTUIN"/>
    <property type="match status" value="1"/>
</dbReference>
<comment type="similarity">
    <text evidence="2">Belongs to the sirtuin family. Class I subfamily.</text>
</comment>
<dbReference type="Gene3D" id="3.40.50.1220">
    <property type="entry name" value="TPP-binding domain"/>
    <property type="match status" value="1"/>
</dbReference>
<evidence type="ECO:0000256" key="2">
    <source>
        <dbReference type="ARBA" id="ARBA00006924"/>
    </source>
</evidence>
<keyword evidence="7" id="KW-0862">Zinc</keyword>
<dbReference type="InterPro" id="IPR050134">
    <property type="entry name" value="NAD-dep_sirtuin_deacylases"/>
</dbReference>
<dbReference type="Gene3D" id="3.30.1600.10">
    <property type="entry name" value="SIR2/SIRT2 'Small Domain"/>
    <property type="match status" value="1"/>
</dbReference>
<keyword evidence="7" id="KW-0479">Metal-binding</keyword>
<evidence type="ECO:0000313" key="11">
    <source>
        <dbReference type="Proteomes" id="UP000279259"/>
    </source>
</evidence>
<evidence type="ECO:0000313" key="10">
    <source>
        <dbReference type="EMBL" id="RSH87332.1"/>
    </source>
</evidence>
<accession>A0A427Y894</accession>
<name>A0A427Y894_9TREE</name>
<feature type="binding site" evidence="7">
    <location>
        <position position="172"/>
    </location>
    <ligand>
        <name>Zn(2+)</name>
        <dbReference type="ChEBI" id="CHEBI:29105"/>
    </ligand>
</feature>
<dbReference type="InterPro" id="IPR029035">
    <property type="entry name" value="DHS-like_NAD/FAD-binding_dom"/>
</dbReference>
<organism evidence="10 11">
    <name type="scientific">Saitozyma podzolica</name>
    <dbReference type="NCBI Taxonomy" id="1890683"/>
    <lineage>
        <taxon>Eukaryota</taxon>
        <taxon>Fungi</taxon>
        <taxon>Dikarya</taxon>
        <taxon>Basidiomycota</taxon>
        <taxon>Agaricomycotina</taxon>
        <taxon>Tremellomycetes</taxon>
        <taxon>Tremellales</taxon>
        <taxon>Trimorphomycetaceae</taxon>
        <taxon>Saitozyma</taxon>
    </lineage>
</organism>
<evidence type="ECO:0000256" key="4">
    <source>
        <dbReference type="ARBA" id="ARBA00022946"/>
    </source>
</evidence>
<feature type="active site" description="Proton acceptor" evidence="7">
    <location>
        <position position="164"/>
    </location>
</feature>
<keyword evidence="5" id="KW-0520">NAD</keyword>
<dbReference type="PANTHER" id="PTHR11085:SF8">
    <property type="entry name" value="NAD-DEPENDENT HISTONE DEACETYLASE HST3"/>
    <property type="match status" value="1"/>
</dbReference>
<dbReference type="SUPFAM" id="SSF52467">
    <property type="entry name" value="DHS-like NAD/FAD-binding domain"/>
    <property type="match status" value="1"/>
</dbReference>
<dbReference type="GO" id="GO:0005634">
    <property type="term" value="C:nucleus"/>
    <property type="evidence" value="ECO:0007669"/>
    <property type="project" value="TreeGrafter"/>
</dbReference>
<feature type="domain" description="Deacetylase sirtuin-type" evidence="9">
    <location>
        <begin position="19"/>
        <end position="322"/>
    </location>
</feature>
<evidence type="ECO:0000256" key="6">
    <source>
        <dbReference type="ARBA" id="ARBA00023128"/>
    </source>
</evidence>
<dbReference type="STRING" id="1890683.A0A427Y894"/>
<feature type="binding site" evidence="7">
    <location>
        <position position="204"/>
    </location>
    <ligand>
        <name>Zn(2+)</name>
        <dbReference type="ChEBI" id="CHEBI:29105"/>
    </ligand>
</feature>
<evidence type="ECO:0000256" key="5">
    <source>
        <dbReference type="ARBA" id="ARBA00023027"/>
    </source>
</evidence>
<evidence type="ECO:0000256" key="1">
    <source>
        <dbReference type="ARBA" id="ARBA00004173"/>
    </source>
</evidence>
<dbReference type="GO" id="GO:0017136">
    <property type="term" value="F:histone deacetylase activity, NAD-dependent"/>
    <property type="evidence" value="ECO:0007669"/>
    <property type="project" value="TreeGrafter"/>
</dbReference>
<evidence type="ECO:0000256" key="3">
    <source>
        <dbReference type="ARBA" id="ARBA00022679"/>
    </source>
</evidence>
<evidence type="ECO:0000256" key="8">
    <source>
        <dbReference type="SAM" id="MobiDB-lite"/>
    </source>
</evidence>
<protein>
    <recommendedName>
        <fullName evidence="9">Deacetylase sirtuin-type domain-containing protein</fullName>
    </recommendedName>
</protein>
<comment type="caution">
    <text evidence="10">The sequence shown here is derived from an EMBL/GenBank/DDBJ whole genome shotgun (WGS) entry which is preliminary data.</text>
</comment>
<keyword evidence="6" id="KW-0496">Mitochondrion</keyword>
<keyword evidence="4" id="KW-0809">Transit peptide</keyword>
<sequence>MPITTLPLEHLLTSADAADFPARRQLSDVSTRILKSKKVVVVSGAGISCSSGIPDFRSEDGLYALVKARYPDAFFTGKDLFSSGLFSNPNTTSLFYTFIAELSLACNKAQPTRTHHFIHKLERTGRLLRSYTQNVDGLERRLGLESGGRGNGLKKKTTRNVELHGDLGRVRCVLCMTDYPAKEEWVGMFQEGLAPDCPACAERCESRVKRSARATTVGTLRPAIVLYDEPHPLGDDIGELQGFDLSRGPDILLIMGTSLKVHGLKRLVKDFAKAVHTPTGAAGKKGIVVFVNATPPGKEWEGIIDVHVHGTTDRWVEKVEEEWRRIKPGDWEVQTRLDGEMAQVKGVKEVVQVPKAKAGSQLGSKPKATQDKENVPLLTAGQLPTPRSSQSPRKSPFASLSALRPNAMPSSPLRPTKSVGALRPATPAAPPTPLSPSKRRANMANDDAAAAGSSPSPSKKNKSLEVSVRPPQTCLQATPGRGNLFASPRKQVQVGTKTPDEEVFGSPVKASKKVVAATTRRKKPVAAGKENAEVEEAGTIKATVAGRVAGTRRKVATVAAVAA</sequence>
<feature type="compositionally biased region" description="Low complexity" evidence="8">
    <location>
        <begin position="444"/>
        <end position="458"/>
    </location>
</feature>
<evidence type="ECO:0000256" key="7">
    <source>
        <dbReference type="PROSITE-ProRule" id="PRU00236"/>
    </source>
</evidence>
<proteinExistence type="inferred from homology"/>
<dbReference type="OrthoDB" id="2919105at2759"/>
<dbReference type="GO" id="GO:0005739">
    <property type="term" value="C:mitochondrion"/>
    <property type="evidence" value="ECO:0007669"/>
    <property type="project" value="UniProtKB-SubCell"/>
</dbReference>
<dbReference type="InterPro" id="IPR003000">
    <property type="entry name" value="Sirtuin"/>
</dbReference>
<comment type="subcellular location">
    <subcellularLocation>
        <location evidence="1">Mitochondrion</location>
    </subcellularLocation>
</comment>
<reference evidence="10 11" key="1">
    <citation type="submission" date="2018-11" db="EMBL/GenBank/DDBJ databases">
        <title>Genome sequence of Saitozyma podzolica DSM 27192.</title>
        <authorList>
            <person name="Aliyu H."/>
            <person name="Gorte O."/>
            <person name="Ochsenreither K."/>
        </authorList>
    </citation>
    <scope>NUCLEOTIDE SEQUENCE [LARGE SCALE GENOMIC DNA]</scope>
    <source>
        <strain evidence="10 11">DSM 27192</strain>
    </source>
</reference>
<dbReference type="InterPro" id="IPR026591">
    <property type="entry name" value="Sirtuin_cat_small_dom_sf"/>
</dbReference>
<feature type="region of interest" description="Disordered" evidence="8">
    <location>
        <begin position="356"/>
        <end position="485"/>
    </location>
</feature>